<dbReference type="OrthoDB" id="185373at2759"/>
<keyword evidence="1" id="KW-0677">Repeat</keyword>
<dbReference type="NCBIfam" id="TIGR00756">
    <property type="entry name" value="PPR"/>
    <property type="match status" value="5"/>
</dbReference>
<feature type="repeat" description="PPR" evidence="2">
    <location>
        <begin position="172"/>
        <end position="202"/>
    </location>
</feature>
<evidence type="ECO:0000256" key="1">
    <source>
        <dbReference type="ARBA" id="ARBA00022737"/>
    </source>
</evidence>
<dbReference type="FunFam" id="1.25.40.10:FF:000348">
    <property type="entry name" value="Pentatricopeptide repeat-containing protein chloroplastic"/>
    <property type="match status" value="1"/>
</dbReference>
<dbReference type="AlphaFoldDB" id="A0A2Z6P1A9"/>
<dbReference type="InterPro" id="IPR046848">
    <property type="entry name" value="E_motif"/>
</dbReference>
<feature type="repeat" description="PPR" evidence="2">
    <location>
        <begin position="71"/>
        <end position="105"/>
    </location>
</feature>
<dbReference type="PROSITE" id="PS51375">
    <property type="entry name" value="PPR"/>
    <property type="match status" value="4"/>
</dbReference>
<feature type="repeat" description="PPR" evidence="2">
    <location>
        <begin position="305"/>
        <end position="339"/>
    </location>
</feature>
<proteinExistence type="predicted"/>
<sequence length="660" mass="73954">MSSRTKRCLVLLEKCKNMKHLKQAHAQIFTTGLENNIFALSRVLAFCSSHSHHHGSLNYAFRVFERIQNPTLCIYNTIIKAFLLNNKFKSTLHVFVKMLQRELKPDNYTLPYLLKACASLHDCSFGKMIHGYGSKLGLVFDIFVGNSLMAMYCGFDDVVAARHVFDEIPRLSAVSWSVMISGYAKVGDVDSARLFFDEAPEKDKGIWGAMISGYVQNSCFKESLYLFRLMQLTDIVPDESIFVSILSACAHLGALDIGVWIHRCLSRSKLIPLSIRLSTSLLDMYAKCGNLELAKRLFDSVQERDIVCWNAMISGMAMHGDGKGALKLFYEMEKVGMKPDDITFIAVFTACSYSGMAYEGLKLLDKMCSVYNMEPKSEHYSCLVDLLSRKGLFEKAMVIIRKMTNSWNGSEETLAWRAFLSACCNHGETQLAELAAEKVLRLDNHIHSGVYVLLSNLYATSGKHTDARRVRDVMKIKGANKAPGCSSVEIDGVVNEVAEAALEYVPSSCPSEDLPSSVAHIQRDHYIFLHCDHCLEETVPRKGTSLVELRWCYCVHRAADQFAGLRHGKLGMMQTHDSGVSAERLVDRSNSVGHKQPVIKWACSPTNWIKGNIDTAFFEDIGTISTSCCFQNSIGEFVTAQTPWRARLLPLTTKSIWHPV</sequence>
<keyword evidence="4" id="KW-1185">Reference proteome</keyword>
<dbReference type="GO" id="GO:0009451">
    <property type="term" value="P:RNA modification"/>
    <property type="evidence" value="ECO:0007669"/>
    <property type="project" value="InterPro"/>
</dbReference>
<evidence type="ECO:0000313" key="3">
    <source>
        <dbReference type="EMBL" id="GAU50198.1"/>
    </source>
</evidence>
<dbReference type="PANTHER" id="PTHR47926">
    <property type="entry name" value="PENTATRICOPEPTIDE REPEAT-CONTAINING PROTEIN"/>
    <property type="match status" value="1"/>
</dbReference>
<dbReference type="Pfam" id="PF01535">
    <property type="entry name" value="PPR"/>
    <property type="match status" value="3"/>
</dbReference>
<accession>A0A2Z6P1A9</accession>
<gene>
    <name evidence="3" type="ORF">TSUD_408860</name>
</gene>
<feature type="repeat" description="PPR" evidence="2">
    <location>
        <begin position="203"/>
        <end position="237"/>
    </location>
</feature>
<organism evidence="3 4">
    <name type="scientific">Trifolium subterraneum</name>
    <name type="common">Subterranean clover</name>
    <dbReference type="NCBI Taxonomy" id="3900"/>
    <lineage>
        <taxon>Eukaryota</taxon>
        <taxon>Viridiplantae</taxon>
        <taxon>Streptophyta</taxon>
        <taxon>Embryophyta</taxon>
        <taxon>Tracheophyta</taxon>
        <taxon>Spermatophyta</taxon>
        <taxon>Magnoliopsida</taxon>
        <taxon>eudicotyledons</taxon>
        <taxon>Gunneridae</taxon>
        <taxon>Pentapetalae</taxon>
        <taxon>rosids</taxon>
        <taxon>fabids</taxon>
        <taxon>Fabales</taxon>
        <taxon>Fabaceae</taxon>
        <taxon>Papilionoideae</taxon>
        <taxon>50 kb inversion clade</taxon>
        <taxon>NPAAA clade</taxon>
        <taxon>Hologalegina</taxon>
        <taxon>IRL clade</taxon>
        <taxon>Trifolieae</taxon>
        <taxon>Trifolium</taxon>
    </lineage>
</organism>
<dbReference type="InterPro" id="IPR002885">
    <property type="entry name" value="PPR_rpt"/>
</dbReference>
<dbReference type="Gene3D" id="1.25.40.10">
    <property type="entry name" value="Tetratricopeptide repeat domain"/>
    <property type="match status" value="3"/>
</dbReference>
<dbReference type="Pfam" id="PF13041">
    <property type="entry name" value="PPR_2"/>
    <property type="match status" value="2"/>
</dbReference>
<dbReference type="EMBL" id="DF974709">
    <property type="protein sequence ID" value="GAU50198.1"/>
    <property type="molecule type" value="Genomic_DNA"/>
</dbReference>
<evidence type="ECO:0008006" key="5">
    <source>
        <dbReference type="Google" id="ProtNLM"/>
    </source>
</evidence>
<dbReference type="PANTHER" id="PTHR47926:SF352">
    <property type="entry name" value="REPEAT-CONTAINING PROTEIN, PUTATIVE-RELATED"/>
    <property type="match status" value="1"/>
</dbReference>
<dbReference type="Proteomes" id="UP000242715">
    <property type="component" value="Unassembled WGS sequence"/>
</dbReference>
<protein>
    <recommendedName>
        <fullName evidence="5">DYW domain-containing protein</fullName>
    </recommendedName>
</protein>
<evidence type="ECO:0000313" key="4">
    <source>
        <dbReference type="Proteomes" id="UP000242715"/>
    </source>
</evidence>
<dbReference type="FunFam" id="1.25.40.10:FF:001095">
    <property type="entry name" value="Pentatricopeptide repeat-containing protein At2g34400"/>
    <property type="match status" value="1"/>
</dbReference>
<dbReference type="InterPro" id="IPR046960">
    <property type="entry name" value="PPR_At4g14850-like_plant"/>
</dbReference>
<name>A0A2Z6P1A9_TRISU</name>
<dbReference type="InterPro" id="IPR011990">
    <property type="entry name" value="TPR-like_helical_dom_sf"/>
</dbReference>
<evidence type="ECO:0000256" key="2">
    <source>
        <dbReference type="PROSITE-ProRule" id="PRU00708"/>
    </source>
</evidence>
<dbReference type="FunFam" id="1.25.40.10:FF:000090">
    <property type="entry name" value="Pentatricopeptide repeat-containing protein, chloroplastic"/>
    <property type="match status" value="1"/>
</dbReference>
<reference evidence="4" key="1">
    <citation type="journal article" date="2017" name="Front. Plant Sci.">
        <title>Climate Clever Clovers: New Paradigm to Reduce the Environmental Footprint of Ruminants by Breeding Low Methanogenic Forages Utilizing Haplotype Variation.</title>
        <authorList>
            <person name="Kaur P."/>
            <person name="Appels R."/>
            <person name="Bayer P.E."/>
            <person name="Keeble-Gagnere G."/>
            <person name="Wang J."/>
            <person name="Hirakawa H."/>
            <person name="Shirasawa K."/>
            <person name="Vercoe P."/>
            <person name="Stefanova K."/>
            <person name="Durmic Z."/>
            <person name="Nichols P."/>
            <person name="Revell C."/>
            <person name="Isobe S.N."/>
            <person name="Edwards D."/>
            <person name="Erskine W."/>
        </authorList>
    </citation>
    <scope>NUCLEOTIDE SEQUENCE [LARGE SCALE GENOMIC DNA]</scope>
    <source>
        <strain evidence="4">cv. Daliak</strain>
    </source>
</reference>
<dbReference type="Pfam" id="PF20431">
    <property type="entry name" value="E_motif"/>
    <property type="match status" value="1"/>
</dbReference>
<dbReference type="GO" id="GO:0003723">
    <property type="term" value="F:RNA binding"/>
    <property type="evidence" value="ECO:0007669"/>
    <property type="project" value="InterPro"/>
</dbReference>